<dbReference type="PANTHER" id="PTHR12815:SF47">
    <property type="entry name" value="TRANSLOCATION AND ASSEMBLY MODULE SUBUNIT TAMA"/>
    <property type="match status" value="1"/>
</dbReference>
<name>A0ABU4UB50_9GAMM</name>
<evidence type="ECO:0000259" key="12">
    <source>
        <dbReference type="Pfam" id="PF07244"/>
    </source>
</evidence>
<dbReference type="Gene3D" id="3.10.20.310">
    <property type="entry name" value="membrane protein fhac"/>
    <property type="match status" value="3"/>
</dbReference>
<organism evidence="14 15">
    <name type="scientific">Methylomonas defluvii</name>
    <dbReference type="NCBI Taxonomy" id="3045149"/>
    <lineage>
        <taxon>Bacteria</taxon>
        <taxon>Pseudomonadati</taxon>
        <taxon>Pseudomonadota</taxon>
        <taxon>Gammaproteobacteria</taxon>
        <taxon>Methylococcales</taxon>
        <taxon>Methylococcaceae</taxon>
        <taxon>Methylomonas</taxon>
    </lineage>
</organism>
<feature type="domain" description="TamA POTRA" evidence="13">
    <location>
        <begin position="27"/>
        <end position="102"/>
    </location>
</feature>
<dbReference type="Pfam" id="PF07244">
    <property type="entry name" value="POTRA"/>
    <property type="match status" value="1"/>
</dbReference>
<evidence type="ECO:0000256" key="5">
    <source>
        <dbReference type="ARBA" id="ARBA00022692"/>
    </source>
</evidence>
<dbReference type="Proteomes" id="UP001284537">
    <property type="component" value="Unassembled WGS sequence"/>
</dbReference>
<evidence type="ECO:0000256" key="4">
    <source>
        <dbReference type="ARBA" id="ARBA00022452"/>
    </source>
</evidence>
<evidence type="ECO:0000256" key="7">
    <source>
        <dbReference type="ARBA" id="ARBA00023136"/>
    </source>
</evidence>
<evidence type="ECO:0000256" key="3">
    <source>
        <dbReference type="ARBA" id="ARBA00015419"/>
    </source>
</evidence>
<evidence type="ECO:0000256" key="8">
    <source>
        <dbReference type="ARBA" id="ARBA00023237"/>
    </source>
</evidence>
<dbReference type="EMBL" id="JAXARY010000001">
    <property type="protein sequence ID" value="MDX8126207.1"/>
    <property type="molecule type" value="Genomic_DNA"/>
</dbReference>
<comment type="subunit">
    <text evidence="10">Interacts with TamB to form the translocation and assembly module (TAM).</text>
</comment>
<keyword evidence="4" id="KW-1134">Transmembrane beta strand</keyword>
<evidence type="ECO:0000259" key="11">
    <source>
        <dbReference type="Pfam" id="PF01103"/>
    </source>
</evidence>
<evidence type="ECO:0000313" key="15">
    <source>
        <dbReference type="Proteomes" id="UP001284537"/>
    </source>
</evidence>
<comment type="caution">
    <text evidence="14">The sequence shown here is derived from an EMBL/GenBank/DDBJ whole genome shotgun (WGS) entry which is preliminary data.</text>
</comment>
<dbReference type="Pfam" id="PF01103">
    <property type="entry name" value="Omp85"/>
    <property type="match status" value="1"/>
</dbReference>
<comment type="subcellular location">
    <subcellularLocation>
        <location evidence="1">Cell outer membrane</location>
    </subcellularLocation>
</comment>
<gene>
    <name evidence="14" type="ORF">QLH52_02855</name>
</gene>
<dbReference type="InterPro" id="IPR039910">
    <property type="entry name" value="D15-like"/>
</dbReference>
<keyword evidence="8" id="KW-0998">Cell outer membrane</keyword>
<proteinExistence type="inferred from homology"/>
<evidence type="ECO:0000256" key="1">
    <source>
        <dbReference type="ARBA" id="ARBA00004442"/>
    </source>
</evidence>
<keyword evidence="6" id="KW-0732">Signal</keyword>
<evidence type="ECO:0000259" key="13">
    <source>
        <dbReference type="Pfam" id="PF17243"/>
    </source>
</evidence>
<sequence length="576" mass="63511">MTGNYRFHLYAVVLVGLFETLEASADVLIQGIDGELLRNVEISLSLREQDCKAPDWKINSLFLKADQEIDDALRALGHYHVSLEKNLDIKPDCWQARFVITPGEPMRVTAIDLQFLGEAVDDPAFASLREKLSAKVGSPLHHGHYEALKKQIEALALERGYLQGRFATSQLRVDPSQDRADIVLHYDAGPRLYFGEVKIDQAVLDPAFVAKLVKVKTGEYYDSHKLADTHNALSNSGYFKSVDIHPDLAGIADRQVPVMLSLYPNKRHHYGMGFGYDTDKGPLVSGTYLNRLINPQGHYFNAELDLSPVLATAGAEYTVPLDDPLNDSLSFGAGVKREDTTSYTSWAGKLSARLKHAFTSGWKQTLFIDYSYEKYTAANTTDTTLLLLPGGSWLRSVSDNPLRPTRGYRLEFSVDGSYKSPLSHISMLQGSVAGVWMHPVGDVGRIVLRGEQGATLVDNFDKLPTTYRYFAGGMNSIRGYNYKELGPKDATGAVVGGRFLSVVSVEYEHSVLDNWGAAAFIDAGNAYNLDGIQVKTGVGLGVRWYSPIGLVRLDFAVPLQSADSSFQIHFAAGTRL</sequence>
<keyword evidence="7" id="KW-0472">Membrane</keyword>
<dbReference type="InterPro" id="IPR000184">
    <property type="entry name" value="Bac_surfAg_D15"/>
</dbReference>
<evidence type="ECO:0000313" key="14">
    <source>
        <dbReference type="EMBL" id="MDX8126207.1"/>
    </source>
</evidence>
<dbReference type="Gene3D" id="2.40.160.50">
    <property type="entry name" value="membrane protein fhac: a member of the omp85/tpsb transporter family"/>
    <property type="match status" value="1"/>
</dbReference>
<feature type="domain" description="POTRA" evidence="12">
    <location>
        <begin position="193"/>
        <end position="246"/>
    </location>
</feature>
<reference evidence="14 15" key="1">
    <citation type="submission" date="2023-11" db="EMBL/GenBank/DDBJ databases">
        <authorList>
            <person name="Ouyang M.-Y."/>
        </authorList>
    </citation>
    <scope>NUCLEOTIDE SEQUENCE [LARGE SCALE GENOMIC DNA]</scope>
    <source>
        <strain evidence="14 15">OY6</strain>
    </source>
</reference>
<dbReference type="InterPro" id="IPR010827">
    <property type="entry name" value="BamA/TamA_POTRA"/>
</dbReference>
<evidence type="ECO:0000256" key="6">
    <source>
        <dbReference type="ARBA" id="ARBA00022729"/>
    </source>
</evidence>
<keyword evidence="15" id="KW-1185">Reference proteome</keyword>
<feature type="domain" description="Bacterial surface antigen (D15)" evidence="11">
    <location>
        <begin position="328"/>
        <end position="575"/>
    </location>
</feature>
<evidence type="ECO:0000256" key="2">
    <source>
        <dbReference type="ARBA" id="ARBA00010248"/>
    </source>
</evidence>
<dbReference type="RefSeq" id="WP_319960475.1">
    <property type="nucleotide sequence ID" value="NZ_JAXARY010000001.1"/>
</dbReference>
<accession>A0ABU4UB50</accession>
<dbReference type="PANTHER" id="PTHR12815">
    <property type="entry name" value="SORTING AND ASSEMBLY MACHINERY SAMM50 PROTEIN FAMILY MEMBER"/>
    <property type="match status" value="1"/>
</dbReference>
<dbReference type="Pfam" id="PF17243">
    <property type="entry name" value="POTRA_TamA_1"/>
    <property type="match status" value="1"/>
</dbReference>
<evidence type="ECO:0000256" key="9">
    <source>
        <dbReference type="ARBA" id="ARBA00033063"/>
    </source>
</evidence>
<dbReference type="InterPro" id="IPR035243">
    <property type="entry name" value="TamA_POTRA_Dom_1"/>
</dbReference>
<protein>
    <recommendedName>
        <fullName evidence="3">Translocation and assembly module subunit TamA</fullName>
    </recommendedName>
    <alternativeName>
        <fullName evidence="9">Autotransporter assembly factor TamA</fullName>
    </alternativeName>
</protein>
<comment type="similarity">
    <text evidence="2">Belongs to the TamA family.</text>
</comment>
<evidence type="ECO:0000256" key="10">
    <source>
        <dbReference type="ARBA" id="ARBA00093548"/>
    </source>
</evidence>
<keyword evidence="5" id="KW-0812">Transmembrane</keyword>